<comment type="subcellular location">
    <subcellularLocation>
        <location evidence="1">Cell membrane</location>
        <topology evidence="1">Multi-pass membrane protein</topology>
    </subcellularLocation>
</comment>
<evidence type="ECO:0000256" key="11">
    <source>
        <dbReference type="ARBA" id="ARBA00023136"/>
    </source>
</evidence>
<evidence type="ECO:0000256" key="7">
    <source>
        <dbReference type="ARBA" id="ARBA00022777"/>
    </source>
</evidence>
<proteinExistence type="predicted"/>
<name>A0ABQ0C1R3_9FIRM</name>
<accession>A0ABQ0C1R3</accession>
<organism evidence="14 15">
    <name type="scientific">Blautia parvula</name>
    <dbReference type="NCBI Taxonomy" id="2877527"/>
    <lineage>
        <taxon>Bacteria</taxon>
        <taxon>Bacillati</taxon>
        <taxon>Bacillota</taxon>
        <taxon>Clostridia</taxon>
        <taxon>Lachnospirales</taxon>
        <taxon>Lachnospiraceae</taxon>
        <taxon>Blautia</taxon>
    </lineage>
</organism>
<comment type="caution">
    <text evidence="14">The sequence shown here is derived from an EMBL/GenBank/DDBJ whole genome shotgun (WGS) entry which is preliminary data.</text>
</comment>
<gene>
    <name evidence="14" type="ORF">K340107D12_53680</name>
</gene>
<dbReference type="CDD" id="cd06225">
    <property type="entry name" value="HAMP"/>
    <property type="match status" value="1"/>
</dbReference>
<dbReference type="InterPro" id="IPR010559">
    <property type="entry name" value="Sig_transdc_His_kin_internal"/>
</dbReference>
<keyword evidence="8" id="KW-0067">ATP-binding</keyword>
<evidence type="ECO:0000256" key="4">
    <source>
        <dbReference type="ARBA" id="ARBA00022679"/>
    </source>
</evidence>
<keyword evidence="2" id="KW-1003">Cell membrane</keyword>
<evidence type="ECO:0000256" key="12">
    <source>
        <dbReference type="SAM" id="Phobius"/>
    </source>
</evidence>
<dbReference type="Proteomes" id="UP001600941">
    <property type="component" value="Unassembled WGS sequence"/>
</dbReference>
<protein>
    <recommendedName>
        <fullName evidence="13">HAMP domain-containing protein</fullName>
    </recommendedName>
</protein>
<feature type="transmembrane region" description="Helical" evidence="12">
    <location>
        <begin position="289"/>
        <end position="309"/>
    </location>
</feature>
<dbReference type="PROSITE" id="PS50885">
    <property type="entry name" value="HAMP"/>
    <property type="match status" value="1"/>
</dbReference>
<dbReference type="InterPro" id="IPR003660">
    <property type="entry name" value="HAMP_dom"/>
</dbReference>
<dbReference type="InterPro" id="IPR036890">
    <property type="entry name" value="HATPase_C_sf"/>
</dbReference>
<dbReference type="SUPFAM" id="SSF55874">
    <property type="entry name" value="ATPase domain of HSP90 chaperone/DNA topoisomerase II/histidine kinase"/>
    <property type="match status" value="1"/>
</dbReference>
<keyword evidence="7" id="KW-0418">Kinase</keyword>
<keyword evidence="6" id="KW-0547">Nucleotide-binding</keyword>
<keyword evidence="11 12" id="KW-0472">Membrane</keyword>
<dbReference type="Gene3D" id="3.30.565.10">
    <property type="entry name" value="Histidine kinase-like ATPase, C-terminal domain"/>
    <property type="match status" value="1"/>
</dbReference>
<keyword evidence="5 12" id="KW-0812">Transmembrane</keyword>
<keyword evidence="15" id="KW-1185">Reference proteome</keyword>
<dbReference type="Pfam" id="PF06580">
    <property type="entry name" value="His_kinase"/>
    <property type="match status" value="1"/>
</dbReference>
<feature type="transmembrane region" description="Helical" evidence="12">
    <location>
        <begin position="20"/>
        <end position="38"/>
    </location>
</feature>
<evidence type="ECO:0000256" key="8">
    <source>
        <dbReference type="ARBA" id="ARBA00022840"/>
    </source>
</evidence>
<keyword evidence="9 12" id="KW-1133">Transmembrane helix</keyword>
<dbReference type="PANTHER" id="PTHR34220">
    <property type="entry name" value="SENSOR HISTIDINE KINASE YPDA"/>
    <property type="match status" value="1"/>
</dbReference>
<dbReference type="EMBL" id="BAABZQ010000001">
    <property type="protein sequence ID" value="GAA6502552.1"/>
    <property type="molecule type" value="Genomic_DNA"/>
</dbReference>
<dbReference type="Gene3D" id="6.10.340.10">
    <property type="match status" value="1"/>
</dbReference>
<dbReference type="InterPro" id="IPR050640">
    <property type="entry name" value="Bact_2-comp_sensor_kinase"/>
</dbReference>
<dbReference type="SMART" id="SM00304">
    <property type="entry name" value="HAMP"/>
    <property type="match status" value="1"/>
</dbReference>
<evidence type="ECO:0000259" key="13">
    <source>
        <dbReference type="PROSITE" id="PS50885"/>
    </source>
</evidence>
<sequence>MDKEQRKRWKRSSLQTKQILAFTTIIVSFMAIMFFLHIRTLKTVREMTYDKMRAQAEYYLESFEMEVSHAINLQIEIFNDRKLAFLAQPEAGLDDFEKRDALLSVKEKLSSIAGVSNLVESCTIYMPKSEYKITDSAVRRMNADDFEEMWSFVDYENGSISYDGEKFYSVEMGQTRGDEDEAFNFMFVLTFSGGQIENKLSLLNTTANSGAFIYSDKYHAMVQSSTAHCSSARILSELKKDEQGEYVKVQEVKAGGENYLVFVGGNGSMGTFVQYTEEGAVMGYIKQSWIYLSIGLLILLGISIFFVIYTNRTIHKPIGLLLEAFGRVKEGNLNQHIYRNTEDEFSYLYSGFNDMEDRLKHLIDEVYIQTNLAQRAQLKQLQAQINPHFLYNSFFTLSRRIKRQDYENAEEFAKHLGNYFRYLTRSGSDYITLDQEVSHAKSYAAIQGVRFAGRLSIEFEELPKRFAPVMVPRLILQPLLENAFEHGLENRVKDGLLRISFTETPSEIHITVEDNGEEAEDSDIEQMQRSIEEMESDEVTGIINIHKRLQFYFDKKAGIFVRRSELGGVSVTIWILTEAAFRREDGKEG</sequence>
<feature type="domain" description="HAMP" evidence="13">
    <location>
        <begin position="312"/>
        <end position="364"/>
    </location>
</feature>
<evidence type="ECO:0000256" key="3">
    <source>
        <dbReference type="ARBA" id="ARBA00022553"/>
    </source>
</evidence>
<keyword evidence="4" id="KW-0808">Transferase</keyword>
<evidence type="ECO:0000256" key="9">
    <source>
        <dbReference type="ARBA" id="ARBA00022989"/>
    </source>
</evidence>
<evidence type="ECO:0000256" key="1">
    <source>
        <dbReference type="ARBA" id="ARBA00004651"/>
    </source>
</evidence>
<evidence type="ECO:0000256" key="6">
    <source>
        <dbReference type="ARBA" id="ARBA00022741"/>
    </source>
</evidence>
<evidence type="ECO:0000256" key="2">
    <source>
        <dbReference type="ARBA" id="ARBA00022475"/>
    </source>
</evidence>
<evidence type="ECO:0000313" key="15">
    <source>
        <dbReference type="Proteomes" id="UP001600941"/>
    </source>
</evidence>
<evidence type="ECO:0000256" key="10">
    <source>
        <dbReference type="ARBA" id="ARBA00023012"/>
    </source>
</evidence>
<keyword evidence="10" id="KW-0902">Two-component regulatory system</keyword>
<reference evidence="14 15" key="1">
    <citation type="submission" date="2024-04" db="EMBL/GenBank/DDBJ databases">
        <title>Defined microbial consortia suppress multidrug-resistant proinflammatory Enterobacteriaceae via ecological control.</title>
        <authorList>
            <person name="Furuichi M."/>
            <person name="Kawaguchi T."/>
            <person name="Pust M."/>
            <person name="Yasuma K."/>
            <person name="Plichta D."/>
            <person name="Hasegawa N."/>
            <person name="Ohya T."/>
            <person name="Bhattarai S."/>
            <person name="Sasajima S."/>
            <person name="Aoto Y."/>
            <person name="Tuganbaev T."/>
            <person name="Yaginuma M."/>
            <person name="Ueda M."/>
            <person name="Okahashi N."/>
            <person name="Amafuji K."/>
            <person name="Kiridooshi Y."/>
            <person name="Sugita K."/>
            <person name="Strazar M."/>
            <person name="Skelly A."/>
            <person name="Suda W."/>
            <person name="Hattori M."/>
            <person name="Nakamoto N."/>
            <person name="Caballero S."/>
            <person name="Norman J."/>
            <person name="Olle B."/>
            <person name="Tanoue T."/>
            <person name="Arita M."/>
            <person name="Bucci V."/>
            <person name="Atarashi K."/>
            <person name="Xavier R."/>
            <person name="Honda K."/>
        </authorList>
    </citation>
    <scope>NUCLEOTIDE SEQUENCE [LARGE SCALE GENOMIC DNA]</scope>
    <source>
        <strain evidence="15">k34-0107-D12</strain>
    </source>
</reference>
<keyword evidence="3" id="KW-0597">Phosphoprotein</keyword>
<dbReference type="SUPFAM" id="SSF158472">
    <property type="entry name" value="HAMP domain-like"/>
    <property type="match status" value="1"/>
</dbReference>
<dbReference type="RefSeq" id="WP_227210965.1">
    <property type="nucleotide sequence ID" value="NZ_BAABZQ010000001.1"/>
</dbReference>
<evidence type="ECO:0000313" key="14">
    <source>
        <dbReference type="EMBL" id="GAA6502552.1"/>
    </source>
</evidence>
<dbReference type="PANTHER" id="PTHR34220:SF11">
    <property type="entry name" value="SENSOR PROTEIN KINASE HPTS"/>
    <property type="match status" value="1"/>
</dbReference>
<evidence type="ECO:0000256" key="5">
    <source>
        <dbReference type="ARBA" id="ARBA00022692"/>
    </source>
</evidence>